<dbReference type="SUPFAM" id="SSF48150">
    <property type="entry name" value="DNA-glycosylase"/>
    <property type="match status" value="1"/>
</dbReference>
<dbReference type="InterPro" id="IPR011257">
    <property type="entry name" value="DNA_glycosylase"/>
</dbReference>
<dbReference type="AlphaFoldDB" id="A0A9W9HY03"/>
<organism evidence="1 2">
    <name type="scientific">Penicillium canariense</name>
    <dbReference type="NCBI Taxonomy" id="189055"/>
    <lineage>
        <taxon>Eukaryota</taxon>
        <taxon>Fungi</taxon>
        <taxon>Dikarya</taxon>
        <taxon>Ascomycota</taxon>
        <taxon>Pezizomycotina</taxon>
        <taxon>Eurotiomycetes</taxon>
        <taxon>Eurotiomycetidae</taxon>
        <taxon>Eurotiales</taxon>
        <taxon>Aspergillaceae</taxon>
        <taxon>Penicillium</taxon>
    </lineage>
</organism>
<evidence type="ECO:0000313" key="1">
    <source>
        <dbReference type="EMBL" id="KAJ5159883.1"/>
    </source>
</evidence>
<accession>A0A9W9HY03</accession>
<dbReference type="GO" id="GO:0006281">
    <property type="term" value="P:DNA repair"/>
    <property type="evidence" value="ECO:0007669"/>
    <property type="project" value="InterPro"/>
</dbReference>
<sequence>MPERREHDFDAQVDTVTHAYGSLPLSGTPIGEIGGMKSTPDTVLAMVIDAMVKSRPISHQLAQSTICGLINNDYHKIEKLSGTTWEERTDLLRQVGYNRYREQCATNLGNLSEFVLNNYDGDLNNLLETAHGDREEIRALVKEIKGVGDLGVELFLDNVQSVWPSVAPFVDSRSLRTAEELGMGSDVHAIYSKLQKDPVAMSKFVNGLSEIRLEKKQPELEEM</sequence>
<dbReference type="OrthoDB" id="4676at2759"/>
<evidence type="ECO:0000313" key="2">
    <source>
        <dbReference type="Proteomes" id="UP001149163"/>
    </source>
</evidence>
<name>A0A9W9HY03_9EURO</name>
<gene>
    <name evidence="1" type="ORF">N7482_006887</name>
</gene>
<protein>
    <submittedName>
        <fullName evidence="1">Uncharacterized protein</fullName>
    </submittedName>
</protein>
<dbReference type="GO" id="GO:0003824">
    <property type="term" value="F:catalytic activity"/>
    <property type="evidence" value="ECO:0007669"/>
    <property type="project" value="InterPro"/>
</dbReference>
<keyword evidence="2" id="KW-1185">Reference proteome</keyword>
<dbReference type="Proteomes" id="UP001149163">
    <property type="component" value="Unassembled WGS sequence"/>
</dbReference>
<proteinExistence type="predicted"/>
<reference evidence="1" key="2">
    <citation type="journal article" date="2023" name="IMA Fungus">
        <title>Comparative genomic study of the Penicillium genus elucidates a diverse pangenome and 15 lateral gene transfer events.</title>
        <authorList>
            <person name="Petersen C."/>
            <person name="Sorensen T."/>
            <person name="Nielsen M.R."/>
            <person name="Sondergaard T.E."/>
            <person name="Sorensen J.L."/>
            <person name="Fitzpatrick D.A."/>
            <person name="Frisvad J.C."/>
            <person name="Nielsen K.L."/>
        </authorList>
    </citation>
    <scope>NUCLEOTIDE SEQUENCE</scope>
    <source>
        <strain evidence="1">IBT 26290</strain>
    </source>
</reference>
<comment type="caution">
    <text evidence="1">The sequence shown here is derived from an EMBL/GenBank/DDBJ whole genome shotgun (WGS) entry which is preliminary data.</text>
</comment>
<dbReference type="RefSeq" id="XP_056541441.1">
    <property type="nucleotide sequence ID" value="XM_056689012.1"/>
</dbReference>
<dbReference type="GeneID" id="81428188"/>
<reference evidence="1" key="1">
    <citation type="submission" date="2022-11" db="EMBL/GenBank/DDBJ databases">
        <authorList>
            <person name="Petersen C."/>
        </authorList>
    </citation>
    <scope>NUCLEOTIDE SEQUENCE</scope>
    <source>
        <strain evidence="1">IBT 26290</strain>
    </source>
</reference>
<dbReference type="EMBL" id="JAPQKN010000004">
    <property type="protein sequence ID" value="KAJ5159883.1"/>
    <property type="molecule type" value="Genomic_DNA"/>
</dbReference>